<dbReference type="STRING" id="930152.SAMN05216565_10878"/>
<evidence type="ECO:0000313" key="1">
    <source>
        <dbReference type="EMBL" id="SDP83440.1"/>
    </source>
</evidence>
<keyword evidence="2" id="KW-1185">Reference proteome</keyword>
<name>A0A1H0VYF7_9BACI</name>
<dbReference type="GO" id="GO:0006260">
    <property type="term" value="P:DNA replication"/>
    <property type="evidence" value="ECO:0007669"/>
    <property type="project" value="InterPro"/>
</dbReference>
<dbReference type="EMBL" id="FNJU01000008">
    <property type="protein sequence ID" value="SDP83440.1"/>
    <property type="molecule type" value="Genomic_DNA"/>
</dbReference>
<dbReference type="GO" id="GO:0004748">
    <property type="term" value="F:ribonucleoside-diphosphate reductase activity, thioredoxin disulfide as acceptor"/>
    <property type="evidence" value="ECO:0007669"/>
    <property type="project" value="TreeGrafter"/>
</dbReference>
<dbReference type="NCBIfam" id="NF011292">
    <property type="entry name" value="PRK14704.1"/>
    <property type="match status" value="1"/>
</dbReference>
<dbReference type="Proteomes" id="UP000199159">
    <property type="component" value="Unassembled WGS sequence"/>
</dbReference>
<evidence type="ECO:0000313" key="2">
    <source>
        <dbReference type="Proteomes" id="UP000199159"/>
    </source>
</evidence>
<dbReference type="OrthoDB" id="9804622at2"/>
<organism evidence="1 2">
    <name type="scientific">Litchfieldia salsa</name>
    <dbReference type="NCBI Taxonomy" id="930152"/>
    <lineage>
        <taxon>Bacteria</taxon>
        <taxon>Bacillati</taxon>
        <taxon>Bacillota</taxon>
        <taxon>Bacilli</taxon>
        <taxon>Bacillales</taxon>
        <taxon>Bacillaceae</taxon>
        <taxon>Litchfieldia</taxon>
    </lineage>
</organism>
<dbReference type="AlphaFoldDB" id="A0A1H0VYF7"/>
<dbReference type="CDD" id="cd01675">
    <property type="entry name" value="RNR_III"/>
    <property type="match status" value="1"/>
</dbReference>
<dbReference type="Gene3D" id="3.20.70.20">
    <property type="match status" value="1"/>
</dbReference>
<dbReference type="SUPFAM" id="SSF51998">
    <property type="entry name" value="PFL-like glycyl radical enzymes"/>
    <property type="match status" value="1"/>
</dbReference>
<protein>
    <submittedName>
        <fullName evidence="1">Ribonucleoside-triphosphate reductase class III catalytic subunit</fullName>
    </submittedName>
</protein>
<dbReference type="GO" id="GO:0009265">
    <property type="term" value="P:2'-deoxyribonucleotide biosynthetic process"/>
    <property type="evidence" value="ECO:0007669"/>
    <property type="project" value="TreeGrafter"/>
</dbReference>
<dbReference type="GO" id="GO:0031250">
    <property type="term" value="C:anaerobic ribonucleoside-triphosphate reductase complex"/>
    <property type="evidence" value="ECO:0007669"/>
    <property type="project" value="TreeGrafter"/>
</dbReference>
<dbReference type="NCBIfam" id="TIGR02487">
    <property type="entry name" value="NrdD"/>
    <property type="match status" value="1"/>
</dbReference>
<accession>A0A1H0VYF7</accession>
<dbReference type="Pfam" id="PF13597">
    <property type="entry name" value="NRDD"/>
    <property type="match status" value="1"/>
</dbReference>
<dbReference type="GO" id="GO:0008998">
    <property type="term" value="F:ribonucleoside-triphosphate reductase (thioredoxin) activity"/>
    <property type="evidence" value="ECO:0007669"/>
    <property type="project" value="InterPro"/>
</dbReference>
<dbReference type="PANTHER" id="PTHR21075">
    <property type="entry name" value="ANAEROBIC RIBONUCLEOSIDE-TRIPHOSPHATE REDUCTASE"/>
    <property type="match status" value="1"/>
</dbReference>
<sequence length="631" mass="71288">MKQLTISHSKDQDVLQELYQSFHEIVNGTNQELLQENANVDGRSPCGLMSKFASESAKFYVREYLLTTETKQAMEENIIYPHDLDYYSSGTTTCCQIPLGKLLERGFNTGHGYMRSPSDITSAMALATIIFQANQNMQHGGQSMPTFDVDLAPYVKKTFNKIYGRLKSYSTNWSNEMLEAQAWTETEQTTYQACEAFIHNLNSMHSRGGGQIPFTSINYGTDLSKEGRLLVKNLLLATQAGLGNGETPVFPIQIFKLKKGVNFDEQDPNFDLYQLALETTAQRLFPNFSFIDSPFNLEYYKEGNPQSEVAYMGCRTRVMGNCHGVQNSVGRGNLSFTSINLVKLALISENRDMFFFHLNHYIDIIIQQLFDRYLFQANKQAGDFSFLYSQGIWNGGEELNSGSSLEEILKQGTLSLGFIGLAECLKSLTGNHHGECDEAWELGKSIVSFMRDKMDQASEEYDMNFTLIATPAEGLSGKFTRKDQAEFGYIEGVTDRLYYTNSFHIPVYYPIRAFDKIRKEGPFHQLCNAGHITYIEVDGNVRNNISAMDTIVRAMAKYNIGYGSINHPVDQCKLCGYSGVIENECPSCGGTNEKNFNRIRRITGYLVGDMSKWNHAKVNEERHRVRHGVQG</sequence>
<dbReference type="InterPro" id="IPR012833">
    <property type="entry name" value="NrdD"/>
</dbReference>
<gene>
    <name evidence="1" type="ORF">SAMN05216565_10878</name>
</gene>
<dbReference type="RefSeq" id="WP_090856240.1">
    <property type="nucleotide sequence ID" value="NZ_FNJU01000008.1"/>
</dbReference>
<proteinExistence type="predicted"/>
<dbReference type="PANTHER" id="PTHR21075:SF0">
    <property type="entry name" value="ANAEROBIC RIBONUCLEOSIDE-TRIPHOSPHATE REDUCTASE"/>
    <property type="match status" value="1"/>
</dbReference>
<reference evidence="2" key="1">
    <citation type="submission" date="2016-10" db="EMBL/GenBank/DDBJ databases">
        <authorList>
            <person name="Varghese N."/>
            <person name="Submissions S."/>
        </authorList>
    </citation>
    <scope>NUCLEOTIDE SEQUENCE [LARGE SCALE GENOMIC DNA]</scope>
    <source>
        <strain evidence="2">IBRC-M10078</strain>
    </source>
</reference>